<name>A0A518EKU6_9BACT</name>
<dbReference type="EMBL" id="CP036434">
    <property type="protein sequence ID" value="QDV04709.1"/>
    <property type="molecule type" value="Genomic_DNA"/>
</dbReference>
<dbReference type="RefSeq" id="WP_145194158.1">
    <property type="nucleotide sequence ID" value="NZ_CP036434.1"/>
</dbReference>
<keyword evidence="1" id="KW-0732">Signal</keyword>
<evidence type="ECO:0000313" key="3">
    <source>
        <dbReference type="Proteomes" id="UP000320390"/>
    </source>
</evidence>
<keyword evidence="3" id="KW-1185">Reference proteome</keyword>
<gene>
    <name evidence="2" type="ORF">Poly30_02020</name>
</gene>
<sequence length="794" mass="84173" precursor="true">MRTSLLLPLFIATLATSASAQVDRPPALTELGEPFFQQAVETQPNAWTDAELAAAPPIDRAAIQSQRRTLLYYTEHADGLWVRGRTYKARISESGFTYIPFLGSKAPRNYPASFRLASASVEGRALDLTAQAEVRREGDRMILDRGPVDVLYDMALESVEQSFALDATGLSTDLMLDLDFTTDLAVKTLGGGFAFEGPMGGIHYSAAVVFDGAGRSANVPATLVDGRIRLTVPAEFLAIANGPILVDPVFATYAIDQYDGDQENVDAAYSIVNDAFTYVYEDYFSGADADVYSTTIDSSGAFLSARYVDSSAESVEDPHIATLASANAQLIVAVRHHPSTGFHDVVGRILYQPAGGLSAELTIAAGNADADPGAPDVGGQFAAAGTQFCVVWHNFYTSSQEADPLVAMVDTSGVISTISSLEITFDRSETSVEISESTGDPATVNRWNIVYRSEDLASGDQSLRATQLLPTGFLLFFAVDLEASPLGSGTFGEYDVSDALNLGGLDPTYLVNYDRYGSTESDGQIMVCRGDSRINTVDLAILEHGVPQFDKAQCRFSTTSTQFVLTHYEKDPQFGPYYVFSTALDLTLGGLLAISERRVVLGQTGGSYAGSVGVASRFSGGMTSSKFIGTAWAELNLSTGNFDVQGATYNASLPTATAPQYCYGNPNSTGDRGFLTLYGDSSATTQKTLQASALPLNASAYFLTSQTMASIPNPGGSQGILCIGGSIGRYSNLAGSTGSTGTILLGIDPTMLSQPGGPVIGAPGETWNFQLWHRDSANGVPTSNFTNAVALLLN</sequence>
<protein>
    <submittedName>
        <fullName evidence="2">Uncharacterized protein</fullName>
    </submittedName>
</protein>
<organism evidence="2 3">
    <name type="scientific">Saltatorellus ferox</name>
    <dbReference type="NCBI Taxonomy" id="2528018"/>
    <lineage>
        <taxon>Bacteria</taxon>
        <taxon>Pseudomonadati</taxon>
        <taxon>Planctomycetota</taxon>
        <taxon>Planctomycetia</taxon>
        <taxon>Planctomycetia incertae sedis</taxon>
        <taxon>Saltatorellus</taxon>
    </lineage>
</organism>
<evidence type="ECO:0000313" key="2">
    <source>
        <dbReference type="EMBL" id="QDV04709.1"/>
    </source>
</evidence>
<dbReference type="Proteomes" id="UP000320390">
    <property type="component" value="Chromosome"/>
</dbReference>
<reference evidence="2 3" key="1">
    <citation type="submission" date="2019-02" db="EMBL/GenBank/DDBJ databases">
        <title>Deep-cultivation of Planctomycetes and their phenomic and genomic characterization uncovers novel biology.</title>
        <authorList>
            <person name="Wiegand S."/>
            <person name="Jogler M."/>
            <person name="Boedeker C."/>
            <person name="Pinto D."/>
            <person name="Vollmers J."/>
            <person name="Rivas-Marin E."/>
            <person name="Kohn T."/>
            <person name="Peeters S.H."/>
            <person name="Heuer A."/>
            <person name="Rast P."/>
            <person name="Oberbeckmann S."/>
            <person name="Bunk B."/>
            <person name="Jeske O."/>
            <person name="Meyerdierks A."/>
            <person name="Storesund J.E."/>
            <person name="Kallscheuer N."/>
            <person name="Luecker S."/>
            <person name="Lage O.M."/>
            <person name="Pohl T."/>
            <person name="Merkel B.J."/>
            <person name="Hornburger P."/>
            <person name="Mueller R.-W."/>
            <person name="Bruemmer F."/>
            <person name="Labrenz M."/>
            <person name="Spormann A.M."/>
            <person name="Op den Camp H."/>
            <person name="Overmann J."/>
            <person name="Amann R."/>
            <person name="Jetten M.S.M."/>
            <person name="Mascher T."/>
            <person name="Medema M.H."/>
            <person name="Devos D.P."/>
            <person name="Kaster A.-K."/>
            <person name="Ovreas L."/>
            <person name="Rohde M."/>
            <person name="Galperin M.Y."/>
            <person name="Jogler C."/>
        </authorList>
    </citation>
    <scope>NUCLEOTIDE SEQUENCE [LARGE SCALE GENOMIC DNA]</scope>
    <source>
        <strain evidence="2 3">Poly30</strain>
    </source>
</reference>
<feature type="signal peptide" evidence="1">
    <location>
        <begin position="1"/>
        <end position="20"/>
    </location>
</feature>
<accession>A0A518EKU6</accession>
<feature type="chain" id="PRO_5022146601" evidence="1">
    <location>
        <begin position="21"/>
        <end position="794"/>
    </location>
</feature>
<evidence type="ECO:0000256" key="1">
    <source>
        <dbReference type="SAM" id="SignalP"/>
    </source>
</evidence>
<proteinExistence type="predicted"/>
<dbReference type="AlphaFoldDB" id="A0A518EKU6"/>
<dbReference type="OrthoDB" id="304343at2"/>